<protein>
    <recommendedName>
        <fullName evidence="1">Immunity MXAN-0049 protein domain-containing protein</fullName>
    </recommendedName>
</protein>
<dbReference type="RefSeq" id="WP_234153127.1">
    <property type="nucleotide sequence ID" value="NZ_JAESJJ010000043.1"/>
</dbReference>
<evidence type="ECO:0000313" key="3">
    <source>
        <dbReference type="Proteomes" id="UP000604473"/>
    </source>
</evidence>
<organism evidence="2 3">
    <name type="scientific">Rhodovulum sulfidophilum</name>
    <name type="common">Rhodobacter sulfidophilus</name>
    <dbReference type="NCBI Taxonomy" id="35806"/>
    <lineage>
        <taxon>Bacteria</taxon>
        <taxon>Pseudomonadati</taxon>
        <taxon>Pseudomonadota</taxon>
        <taxon>Alphaproteobacteria</taxon>
        <taxon>Rhodobacterales</taxon>
        <taxon>Paracoccaceae</taxon>
        <taxon>Rhodovulum</taxon>
    </lineage>
</organism>
<dbReference type="Proteomes" id="UP000604473">
    <property type="component" value="Unassembled WGS sequence"/>
</dbReference>
<gene>
    <name evidence="2" type="ORF">JMM60_20155</name>
</gene>
<reference evidence="2 3" key="1">
    <citation type="submission" date="2021-01" db="EMBL/GenBank/DDBJ databases">
        <title>Draft genomes of Rhodovulum sulfidophilum.</title>
        <authorList>
            <person name="Guzman M.S."/>
        </authorList>
    </citation>
    <scope>NUCLEOTIDE SEQUENCE [LARGE SCALE GENOMIC DNA]</scope>
    <source>
        <strain evidence="2 3">AB35</strain>
    </source>
</reference>
<comment type="caution">
    <text evidence="2">The sequence shown here is derived from an EMBL/GenBank/DDBJ whole genome shotgun (WGS) entry which is preliminary data.</text>
</comment>
<sequence length="222" mass="25489">MPASRPMNYAHLISSNINDGSSVGMTWLPEMPLELFRSIYLGQATLEEFPKDQALLIRKLVKGKVPEVIGMSTGPFVLAPILREFLETHEPGGHQFFPVRILTEKPENGATEHGLHWLLLPPPPVDCLDFEGTVFIDDIRGNTWSRRRDDRKYWGGGLPSQDPDEPCAFHGDKVQRRHVWRYAIGVTEDRFKSRYACSMEFWQFYRSHRMLGWGSDKICTVT</sequence>
<dbReference type="Pfam" id="PF07791">
    <property type="entry name" value="Imm11"/>
    <property type="match status" value="1"/>
</dbReference>
<keyword evidence="3" id="KW-1185">Reference proteome</keyword>
<accession>A0ABS1RYQ8</accession>
<dbReference type="EMBL" id="JAESJJ010000043">
    <property type="protein sequence ID" value="MBL3611053.1"/>
    <property type="molecule type" value="Genomic_DNA"/>
</dbReference>
<feature type="domain" description="Immunity MXAN-0049 protein" evidence="1">
    <location>
        <begin position="43"/>
        <end position="181"/>
    </location>
</feature>
<evidence type="ECO:0000313" key="2">
    <source>
        <dbReference type="EMBL" id="MBL3611053.1"/>
    </source>
</evidence>
<name>A0ABS1RYQ8_RHOSU</name>
<proteinExistence type="predicted"/>
<evidence type="ECO:0000259" key="1">
    <source>
        <dbReference type="Pfam" id="PF07791"/>
    </source>
</evidence>
<dbReference type="InterPro" id="IPR012433">
    <property type="entry name" value="Imm11"/>
</dbReference>